<organism evidence="1 2">
    <name type="scientific">Aquarana catesbeiana</name>
    <name type="common">American bullfrog</name>
    <name type="synonym">Rana catesbeiana</name>
    <dbReference type="NCBI Taxonomy" id="8400"/>
    <lineage>
        <taxon>Eukaryota</taxon>
        <taxon>Metazoa</taxon>
        <taxon>Chordata</taxon>
        <taxon>Craniata</taxon>
        <taxon>Vertebrata</taxon>
        <taxon>Euteleostomi</taxon>
        <taxon>Amphibia</taxon>
        <taxon>Batrachia</taxon>
        <taxon>Anura</taxon>
        <taxon>Neobatrachia</taxon>
        <taxon>Ranoidea</taxon>
        <taxon>Ranidae</taxon>
        <taxon>Aquarana</taxon>
    </lineage>
</organism>
<gene>
    <name evidence="1" type="ORF">AB205_0197010</name>
</gene>
<evidence type="ECO:0000313" key="2">
    <source>
        <dbReference type="Proteomes" id="UP000228934"/>
    </source>
</evidence>
<proteinExistence type="predicted"/>
<feature type="non-terminal residue" evidence="1">
    <location>
        <position position="1"/>
    </location>
</feature>
<dbReference type="Proteomes" id="UP000228934">
    <property type="component" value="Unassembled WGS sequence"/>
</dbReference>
<name>A0A2G9SF46_AQUCT</name>
<keyword evidence="2" id="KW-1185">Reference proteome</keyword>
<sequence length="122" mass="13549">RELLCAGLSDNKVLLAENLRTCSQTFVGGKSDSKCSMEHTHGLSDNKLTSNISRRKVRPCVRGIRDHSHLCALIMRFYNTVLQCMSTYDTMRVALPLRTSPKRICTVAANAPAVLSTTMHIL</sequence>
<evidence type="ECO:0000313" key="1">
    <source>
        <dbReference type="EMBL" id="PIO38746.1"/>
    </source>
</evidence>
<dbReference type="EMBL" id="KV924905">
    <property type="protein sequence ID" value="PIO38746.1"/>
    <property type="molecule type" value="Genomic_DNA"/>
</dbReference>
<dbReference type="AlphaFoldDB" id="A0A2G9SF46"/>
<accession>A0A2G9SF46</accession>
<protein>
    <submittedName>
        <fullName evidence="1">Uncharacterized protein</fullName>
    </submittedName>
</protein>
<reference evidence="2" key="1">
    <citation type="journal article" date="2017" name="Nat. Commun.">
        <title>The North American bullfrog draft genome provides insight into hormonal regulation of long noncoding RNA.</title>
        <authorList>
            <person name="Hammond S.A."/>
            <person name="Warren R.L."/>
            <person name="Vandervalk B.P."/>
            <person name="Kucuk E."/>
            <person name="Khan H."/>
            <person name="Gibb E.A."/>
            <person name="Pandoh P."/>
            <person name="Kirk H."/>
            <person name="Zhao Y."/>
            <person name="Jones M."/>
            <person name="Mungall A.J."/>
            <person name="Coope R."/>
            <person name="Pleasance S."/>
            <person name="Moore R.A."/>
            <person name="Holt R.A."/>
            <person name="Round J.M."/>
            <person name="Ohora S."/>
            <person name="Walle B.V."/>
            <person name="Veldhoen N."/>
            <person name="Helbing C.C."/>
            <person name="Birol I."/>
        </authorList>
    </citation>
    <scope>NUCLEOTIDE SEQUENCE [LARGE SCALE GENOMIC DNA]</scope>
</reference>